<accession>A0ABV8T8S1</accession>
<sequence length="4748" mass="505409">MTERAQRRLPLTGAQTGVWYGQRLAPDSPVYNVGQYVEINGPVEVAAFEAAVCRTVRECEALTVRFEEDGAGEPWQFLAPHGAALDGPALRVVDHRDATDPDAAALELMRSDMGRPVDPATGPLFAYALHLVGTNRALWYQRAHHIALDAYAFSLVSRRVAQVYTALVRGEEPEPTPFRPLADVVAEEQTYRDSGQAVADREFWSSRLADRPEPELLAGAAHPASQTFLRDGAVLTPEATAGLHAIGRAARASWADTVTAAFAAFLHRSTGSRDVLLSLPAMSRLGSAALWVPAMVVNVLPLRVPVRPGTAIGELTAGTARLVRELRAHQRYRAEDIRRDLGLVGREQGLLGPMVNIKAFDYALDFAGAPGTAHNIAAGPVHDLTLGLYHDAADGHIRFELDANPLAYGAEELAARSAEFNRFLAELSAGGPGTPVSAPELVDGWTRRALRDAAEATAREVEPGTVVDAVAAQAAAHPARTAVVADGRELTYAELDERANRIARLLIARGAGPESYIGIALPRTADLLVALLAVLRTGGAYLPLDLDYPADRLDHMVRDARPVCVLTTLAAAPSAPDVPGTETVVLDAPDTLAALAALPAHPVADAERLGPPDGAHPAYVIHTSGSTGRPKGVVVPHSALANFLRMQAHELALCPGDTLVAVTTVSFDIAALELWVPLISGATVVLADRDTVRDPAALSALVDAHRPAVMQATPSLWQALLAEGAPASLVGTSVLVGGEAVPADLAERLARTARRVTNVYGPTEATVWATSATLSPGHTGTPDIGTPFWNTRAHVLDGSLRHTPNGRPGELYLAGAQLARGYLGRHALTAERFVADPYGPPGTRMYRTGDLVRRRADGRIEYVGRADDQVKLRGFRIELGEIESVLGAAESVGRAVAVVREDVPSTQHLVAYVVPAGEGRVPDPAALRELTAARLPEYMVPSAVVVLDTFPLTANGKVDRRALPAPDLSGLTTAGARAPRGAREEILTGILADVLGLPSVGPDDDFFTLGGHSLLAARVIARVRGALGTECGIRDVFEARTAAALAERLAGRDGSALPPLTAAARPERLPLSHAQRRLWFLHQMQGPSAAYNIPFAARFTEPLDPGPLDAALGDVVARHETLRTVFAEAGGEPYQRILSAEEAGVRLRVVETSEARFDAERERALGHLFDLVAEPPVRVTLLRDPATGRQALVVLLHHIASDEWSMGPFLRDLETAYAARTTGIAPEFPELPVQYADFALWQRALLDGADDSPTARQADHWRAVLTGLPEELALPADRPRPAEPGEAGGMVHRALPAELASRIRGLARESGTSVFMVVHAAVAALLHRLGAGDDIPLGTPVAGRTDTALDDLVGFFVNTLVLRTDLSGDPTFADLLQRVRATDLTALDHADLPFDTVVEAVNPRRGLARHPLFQTMVSHSTVTQDVRRLFGRDTRVDRIDPGTTKFDLDFTFSDTAHADAIDLEVFFAADLFDRPTAERLADRLLRLLAQAVADPALPVSGYDLLDATERERLAEWNATARPVPVETVVELLAQRSAHTPEATALVCGADRLSFAVLDDRVERLARTLAAEGVGPDTVVALALPRSADAVVAAFAVLRAGGAYLPLDLDHPAHRLEFMLRDAAPVCVLTSAAVAASVPELPGVARLLLDEPAFTARLGTAMDLPAPRPAGPGHLAYVIYTSGSTGRPKGVGLHHAGLTNLYRDHERALYRPVAERLGRRVRALHTASFAFDSSWEQLLWLVAGHELHILDEFGRRDADAVVAHVREHRIDTLDVTPSYARQLLDAGLLTGSWRPPLFLLGGEAVPPALWTELAAVAGVETVNYYGPTEFTVDALMARVTDSATPVVGRPLDNTRAQVLDARLRPVPPGVVGELYLSGAQHARGYLGRHALTAERFVADPYGPPGTRMYRTGDLARRRPDGLLEFLGRADDQVKLRGFRIELGEIEQALTARPGVASAAVVVREDTPGAPRLVAYVTGTAEPAALRRDLAAELPEYMVPAAVVPLEVLPTNVNGKLDRAALPAPVLAAAEPSRPPRGPVEERLAAVFTEVLGVSAVGADDDFFALGGHSLLATRVAALVRDGGTACSVRDVFETRTVGSLAARLAERSAAARPAPSRTAERPTPVPVSYAQRRLWFLHQVEGPSDTYTVPVALRLRGAVDVRALEAALADVVARHEVLRTVFTEIDGEPYQRVLAPGECRVPFAVRAVAAADLEQAVETAVTGTFDLTAGLPLRVTLLDVADDDHVLVVLLHHIATDEWSTGPLLTDLDTAYRARLTGTDPQFPELPLQYADFALWQRDLLGDPDDASSPAAHQTAYWRQALAGAPEELTLPTDRPRPAVPSHRGDTLTVELSEEVLTGLERLAADSGATMFMVVHAAVAALLHRLGAGDDIPLGTPVAGRTDTALDDLIGFFVNTLVLRTDLSGEPSFTDLLARVRATDLAALDHADLPFDRMVEALDPHRTLARHPLFQTMVAYEGGGPDHSRLLGTDTAEFPVGAGAAKFDLEILFRRLPGADGPVLTCGVRYALDLFERSGAERLLSRLVRLLERVVAAPDVSLAQLELLDAGERARVLHDWNDTARALDGPATLAALVADGVHDPGAVALVHEGTPVSRGVFEERVNRLARLLIGRGVGPESVVAVALPRSVDLLVALHAVVRAGGAYLPLDPALPADRLTYMTDTAAPACVITDRPSLDTLPEHLRPSAVLLDAPAVAQELAGLAADTVTDADRLAPLLPSHPAYVLFTSGSTGRPKGVLIEHAAIVNRLQWMQDTYQLTAADRVLLKTPTTFDVSVWELFWPLAFGSTLVIARPEGHKDPHYLAGLIREQAVGVCHFVPSMLAAFLADTDLSTCPSLRLVVCSGEALPTELAARFHASAGELRIALENLYGPTEAAVDVTRAPARPTDNSHHSIPIGTPVRNTRVYVLDARLQPAPVGVPGELYLAGTQLARGYLTQPALTAERFTADPHGTPGTRMYRTGDLARWNPDGTLTYLGRTDHQVKLRGQRIELGEIETTLTHAPGIAQAAAHVREGQRLVAYVVPVPGSAQAPDHGALRAHAAARLPEYMVPGAFVTLDALPLTANGKLDRRALPAPPQAETAVSRAPRTAREEVIAAVFAALLERTSVGVEDDFFALGGHSLLAARAVSRLRAALGVECAVRDLFEARTVAGLAARLTERTVSGRPPLTRAAARPALLPLSYAQRRLWLINSVQGPGTTYNVPLAVRLRGPVDAEALEAALADLVARHDVLRTVFTEVDGEPYQRVLAPGECQVPFAVRRVAVDRLAEEAVAAGGHIFDLAREIPLRAALLSAADDDHVLVVLLHHIATDEWSTGPLLTDLDTAYRARLTGSSPDYPELPLQYADFALWQRDLLGDPDETASPAAHQTAYWREALAGLPEEIPLPTDRPRPATPSHEGDVVLFEVSPRTGAELARLARESGATVFMVVHAAVAALLHRLGAGDDIPLGTPVSGREDEQVDRLVGFFLNTLVLRADLSGDPTFAELVGRVRDADLAAFSHADLPLEAVADAVGRSAGARHPLFRTMVTYHSTTTEMPELFGVPADELPVEIGGSKFDLEFAFGGSAADGRISGGVRYATELFEAASVERLAGRLVRLLDAVAGDPGQTLSALPVMDADEREQVLRGWNDTAHVPDGPATLAALVAGGARDAEATALLFDGAFLTRGAFEERVNRLARLLIGRGVGPESVVAVALPRSMDLLVALHAVVRAGAAYLPLDPTLPADRLTYMTDTAAPACVITDQPSLDTLPGQLRPSAVLLDTPAVAQELAGLASDDIADADRLAPLLPSHPAYVLFTSGSTGRPKGVLIEHAAIVNRLQWMQDTYQLTTADRVLLKTPTTFDVSVWELFWPLAQGVPLVVARPEGHTDPHYLAALIREQAVTVCHFVPSMLAAFLADTDLSTCPSLRLVVCSGEALPTELAARFHASAGELRIALENLYGPTEAAVDVTRAPARPTDNSHHSIPIGTPVRNTRAYVLDPHLQPVPVGVPGELYLAGTQLARGYLTQPALTAERFTADPHGTPGTRMYRTGDLARWNPDGTLTYLGRTDHQIKLRGQRIELGEIETALTDTPGIAQAVAHVREDRPGVQQLVAYVVPAPGAAVVPDELRAHAAERLPAYMVPALFVTLDALPLSTNGKLDRRALPVPSGAARSVSSGAGAGAAQVLARLMAEVLGLPAVDVEDNFFELGGDSIVSIRLVSLARKAGLTVTARQVFQHPTPAALAVVVAPEDTGTAPRPADVGTGPLVLPPAAHWLAARGGPYERFCQARLVRLPAGVRAADLVTALQAVLDRHDGLRLALTVARPGLWSAEVRPVGALAAASVLRTVDAVGLGDGALRELVARESDRAAGELDPVAGRTVRAVFLDAGPAGPGRLLLVAHHLVVDEVSWQILLPDLRAAWEAAAAGRAPAPEPVPTSLRTWTAGLLAEAHSARRLAELDRWLAEAPRGRLLTDRALDPGRDTVSTARRLDVRLSAERTAPLLERVPSAVHGTVNDILLTAFAVSVGDWAARAGRSAEAAGFAVDLEGHGREQDLVPGADLTRTVGWLTSVYPLRLGARAYDPAAVLAGSEDAGAALKEVKEQVRGVPDGGVGAGLLRRLNAGTAGLFGPGAAEVLWNYLGRQTARATADWGPAPEADALAVAPDPALPLSHALEVVAEVTGGPDGPQLAASFVWAGGVLSQGTVSALADGWLDALDTFTAWADGGATAGHTPSDLDLLELDQDQITMLEEMWRAQQ</sequence>
<dbReference type="Pfam" id="PF00668">
    <property type="entry name" value="Condensation"/>
    <property type="match status" value="5"/>
</dbReference>
<dbReference type="CDD" id="cd05930">
    <property type="entry name" value="A_NRPS"/>
    <property type="match status" value="1"/>
</dbReference>
<dbReference type="InterPro" id="IPR020806">
    <property type="entry name" value="PKS_PP-bd"/>
</dbReference>
<dbReference type="InterPro" id="IPR045851">
    <property type="entry name" value="AMP-bd_C_sf"/>
</dbReference>
<dbReference type="InterPro" id="IPR009081">
    <property type="entry name" value="PP-bd_ACP"/>
</dbReference>
<dbReference type="PROSITE" id="PS00455">
    <property type="entry name" value="AMP_BINDING"/>
    <property type="match status" value="4"/>
</dbReference>
<dbReference type="PANTHER" id="PTHR45527">
    <property type="entry name" value="NONRIBOSOMAL PEPTIDE SYNTHETASE"/>
    <property type="match status" value="1"/>
</dbReference>
<dbReference type="InterPro" id="IPR025110">
    <property type="entry name" value="AMP-bd_C"/>
</dbReference>
<feature type="domain" description="Carrier" evidence="6">
    <location>
        <begin position="2033"/>
        <end position="2107"/>
    </location>
</feature>
<dbReference type="PANTHER" id="PTHR45527:SF1">
    <property type="entry name" value="FATTY ACID SYNTHASE"/>
    <property type="match status" value="1"/>
</dbReference>
<dbReference type="InterPro" id="IPR006162">
    <property type="entry name" value="Ppantetheine_attach_site"/>
</dbReference>
<evidence type="ECO:0000259" key="6">
    <source>
        <dbReference type="PROSITE" id="PS50075"/>
    </source>
</evidence>
<dbReference type="InterPro" id="IPR001242">
    <property type="entry name" value="Condensation_dom"/>
</dbReference>
<dbReference type="CDD" id="cd19540">
    <property type="entry name" value="LCL_NRPS-like"/>
    <property type="match status" value="3"/>
</dbReference>
<dbReference type="PROSITE" id="PS00012">
    <property type="entry name" value="PHOSPHOPANTETHEINE"/>
    <property type="match status" value="4"/>
</dbReference>
<feature type="domain" description="Carrier" evidence="6">
    <location>
        <begin position="978"/>
        <end position="1053"/>
    </location>
</feature>
<dbReference type="SUPFAM" id="SSF56801">
    <property type="entry name" value="Acetyl-CoA synthetase-like"/>
    <property type="match status" value="4"/>
</dbReference>
<dbReference type="InterPro" id="IPR010071">
    <property type="entry name" value="AA_adenyl_dom"/>
</dbReference>
<dbReference type="Gene3D" id="1.10.1200.10">
    <property type="entry name" value="ACP-like"/>
    <property type="match status" value="4"/>
</dbReference>
<dbReference type="Gene3D" id="2.30.38.10">
    <property type="entry name" value="Luciferase, Domain 3"/>
    <property type="match status" value="4"/>
</dbReference>
<dbReference type="InterPro" id="IPR010060">
    <property type="entry name" value="NRPS_synth"/>
</dbReference>
<keyword evidence="3" id="KW-0597">Phosphoprotein</keyword>
<feature type="domain" description="Carrier" evidence="6">
    <location>
        <begin position="4169"/>
        <end position="4243"/>
    </location>
</feature>
<dbReference type="InterPro" id="IPR036736">
    <property type="entry name" value="ACP-like_sf"/>
</dbReference>
<dbReference type="CDD" id="cd17646">
    <property type="entry name" value="A_NRPS_AB3403-like"/>
    <property type="match status" value="2"/>
</dbReference>
<keyword evidence="2" id="KW-0596">Phosphopantetheine</keyword>
<dbReference type="Pfam" id="PF00501">
    <property type="entry name" value="AMP-binding"/>
    <property type="match status" value="4"/>
</dbReference>
<dbReference type="Gene3D" id="3.40.50.980">
    <property type="match status" value="8"/>
</dbReference>
<evidence type="ECO:0000256" key="4">
    <source>
        <dbReference type="ARBA" id="ARBA00022737"/>
    </source>
</evidence>
<dbReference type="Gene3D" id="3.30.559.30">
    <property type="entry name" value="Nonribosomal peptide synthetase, condensation domain"/>
    <property type="match status" value="5"/>
</dbReference>
<comment type="cofactor">
    <cofactor evidence="1">
        <name>pantetheine 4'-phosphate</name>
        <dbReference type="ChEBI" id="CHEBI:47942"/>
    </cofactor>
</comment>
<dbReference type="EMBL" id="JBHSDP010000006">
    <property type="protein sequence ID" value="MFC4326987.1"/>
    <property type="molecule type" value="Genomic_DNA"/>
</dbReference>
<dbReference type="SUPFAM" id="SSF47336">
    <property type="entry name" value="ACP-like"/>
    <property type="match status" value="4"/>
</dbReference>
<feature type="domain" description="Carrier" evidence="6">
    <location>
        <begin position="3101"/>
        <end position="3176"/>
    </location>
</feature>
<evidence type="ECO:0000256" key="2">
    <source>
        <dbReference type="ARBA" id="ARBA00022450"/>
    </source>
</evidence>
<dbReference type="SMART" id="SM01294">
    <property type="entry name" value="PKS_PP_betabranch"/>
    <property type="match status" value="1"/>
</dbReference>
<dbReference type="Pfam" id="PF13193">
    <property type="entry name" value="AMP-binding_C"/>
    <property type="match status" value="4"/>
</dbReference>
<dbReference type="InterPro" id="IPR000873">
    <property type="entry name" value="AMP-dep_synth/lig_dom"/>
</dbReference>
<gene>
    <name evidence="7" type="ORF">ACFPC0_03910</name>
</gene>
<dbReference type="Pfam" id="PF00550">
    <property type="entry name" value="PP-binding"/>
    <property type="match status" value="4"/>
</dbReference>
<evidence type="ECO:0000313" key="8">
    <source>
        <dbReference type="Proteomes" id="UP001595824"/>
    </source>
</evidence>
<dbReference type="Gene3D" id="3.30.559.10">
    <property type="entry name" value="Chloramphenicol acetyltransferase-like domain"/>
    <property type="match status" value="5"/>
</dbReference>
<dbReference type="RefSeq" id="WP_381736907.1">
    <property type="nucleotide sequence ID" value="NZ_JBHSDP010000006.1"/>
</dbReference>
<keyword evidence="5" id="KW-0045">Antibiotic biosynthesis</keyword>
<keyword evidence="4" id="KW-0677">Repeat</keyword>
<proteinExistence type="predicted"/>
<evidence type="ECO:0000256" key="5">
    <source>
        <dbReference type="ARBA" id="ARBA00023194"/>
    </source>
</evidence>
<reference evidence="8" key="1">
    <citation type="journal article" date="2019" name="Int. J. Syst. Evol. Microbiol.">
        <title>The Global Catalogue of Microorganisms (GCM) 10K type strain sequencing project: providing services to taxonomists for standard genome sequencing and annotation.</title>
        <authorList>
            <consortium name="The Broad Institute Genomics Platform"/>
            <consortium name="The Broad Institute Genome Sequencing Center for Infectious Disease"/>
            <person name="Wu L."/>
            <person name="Ma J."/>
        </authorList>
    </citation>
    <scope>NUCLEOTIDE SEQUENCE [LARGE SCALE GENOMIC DNA]</scope>
    <source>
        <strain evidence="8">PCU 347</strain>
    </source>
</reference>
<dbReference type="SMART" id="SM00823">
    <property type="entry name" value="PKS_PP"/>
    <property type="match status" value="4"/>
</dbReference>
<protein>
    <submittedName>
        <fullName evidence="7">Amino acid adenylation domain-containing protein</fullName>
    </submittedName>
</protein>
<dbReference type="NCBIfam" id="TIGR01720">
    <property type="entry name" value="NRPS-para261"/>
    <property type="match status" value="1"/>
</dbReference>
<evidence type="ECO:0000313" key="7">
    <source>
        <dbReference type="EMBL" id="MFC4326987.1"/>
    </source>
</evidence>
<evidence type="ECO:0000256" key="3">
    <source>
        <dbReference type="ARBA" id="ARBA00022553"/>
    </source>
</evidence>
<dbReference type="InterPro" id="IPR020845">
    <property type="entry name" value="AMP-binding_CS"/>
</dbReference>
<dbReference type="Proteomes" id="UP001595824">
    <property type="component" value="Unassembled WGS sequence"/>
</dbReference>
<evidence type="ECO:0000256" key="1">
    <source>
        <dbReference type="ARBA" id="ARBA00001957"/>
    </source>
</evidence>
<name>A0ABV8T8S1_9ACTN</name>
<dbReference type="InterPro" id="IPR023213">
    <property type="entry name" value="CAT-like_dom_sf"/>
</dbReference>
<dbReference type="Gene3D" id="3.30.300.30">
    <property type="match status" value="4"/>
</dbReference>
<dbReference type="PROSITE" id="PS50075">
    <property type="entry name" value="CARRIER"/>
    <property type="match status" value="4"/>
</dbReference>
<organism evidence="7 8">
    <name type="scientific">Streptomyces andamanensis</name>
    <dbReference type="NCBI Taxonomy" id="1565035"/>
    <lineage>
        <taxon>Bacteria</taxon>
        <taxon>Bacillati</taxon>
        <taxon>Actinomycetota</taxon>
        <taxon>Actinomycetes</taxon>
        <taxon>Kitasatosporales</taxon>
        <taxon>Streptomycetaceae</taxon>
        <taxon>Streptomyces</taxon>
    </lineage>
</organism>
<comment type="caution">
    <text evidence="7">The sequence shown here is derived from an EMBL/GenBank/DDBJ whole genome shotgun (WGS) entry which is preliminary data.</text>
</comment>
<keyword evidence="8" id="KW-1185">Reference proteome</keyword>
<dbReference type="NCBIfam" id="NF003417">
    <property type="entry name" value="PRK04813.1"/>
    <property type="match status" value="4"/>
</dbReference>
<dbReference type="NCBIfam" id="TIGR01733">
    <property type="entry name" value="AA-adenyl-dom"/>
    <property type="match status" value="4"/>
</dbReference>
<dbReference type="SUPFAM" id="SSF52777">
    <property type="entry name" value="CoA-dependent acyltransferases"/>
    <property type="match status" value="10"/>
</dbReference>